<dbReference type="Gene3D" id="3.30.200.20">
    <property type="entry name" value="Phosphorylase Kinase, domain 1"/>
    <property type="match status" value="1"/>
</dbReference>
<evidence type="ECO:0000256" key="14">
    <source>
        <dbReference type="ARBA" id="ARBA00023180"/>
    </source>
</evidence>
<feature type="binding site" evidence="16">
    <location>
        <position position="382"/>
    </location>
    <ligand>
        <name>ATP</name>
        <dbReference type="ChEBI" id="CHEBI:30616"/>
    </ligand>
</feature>
<dbReference type="InterPro" id="IPR008266">
    <property type="entry name" value="Tyr_kinase_AS"/>
</dbReference>
<dbReference type="AlphaFoldDB" id="A0A3S3S280"/>
<keyword evidence="8 16" id="KW-0067">ATP-binding</keyword>
<keyword evidence="22" id="KW-1185">Reference proteome</keyword>
<keyword evidence="4 17" id="KW-0812">Transmembrane</keyword>
<dbReference type="GO" id="GO:0045664">
    <property type="term" value="P:regulation of neuron differentiation"/>
    <property type="evidence" value="ECO:0007669"/>
    <property type="project" value="TreeGrafter"/>
</dbReference>
<evidence type="ECO:0000256" key="5">
    <source>
        <dbReference type="ARBA" id="ARBA00022729"/>
    </source>
</evidence>
<sequence length="796" mass="89385">WLTKNIRLGNPKLSFNILIDITKEKGPKISSSAVVAIDNLSFLRCKDQLPLGAYCTFLKGNISDCGWTTVIDKSANRGWWVIENGHAVAKFDPLKHKFSDRAVMISPTFPGLPYYHSLENSSFYDSCEVITVIVSSNFSILYAQVRFWYYLGMQRSFLAVEFFERDNNRHLHDFYQKEIFRVMLKFSEAGKWKYKTVKLPQNASRPFDIRFIAYNGHGRLPSNRGIAGVANISLSKECFGIGVPEKESRTFPFIPTLHIPTEAIITTISPQISKCREKIGTNGEVRGEQRVGRDTSTSQLISNSSTDVQLSRLRSGHNIVTEFNPNYEFGGSTCTLQDLREIPREKLTLVKALGQGAFGEVYQGYLHNMTGEITDELPVAVKTLPEFSASHQAEMDFMTEALIMSKFKHRNIVRFIGVCFEKMPRFIVLELLPGGDLKTFLRESRGTQTKSSKLTMGDLLVMALDVARGCQYLEENHFIHRDIAARNCLLTSRGKNNTNSFNSIKSDGVFNINDYNNGYNNSGIVVKIADFGMARDIYRADYYRKGGKAMLPVKWMPPEAFLDGIFTSKTDVWSFGVLLWEVISMGFMPYPGRGNQEVMQLVTAGGRLEPPNSCTPPQVYAIMKQCWLAIPEQRPSFSTIIERLGYCLVDPDVISIKLPVFQKAPSTERDTTLMRPPPDATDYLIPNNPSSNSNYSMSTEKSELLSPDTCSTITNGESGKLVEFEEPPVVPPRPGNWGENNNADSNKNLLNTDVKSKTDNLASVPPIGEQQTLLNDNELSTQPSVRYVNVDVNDNN</sequence>
<evidence type="ECO:0000313" key="22">
    <source>
        <dbReference type="Proteomes" id="UP000285301"/>
    </source>
</evidence>
<keyword evidence="2" id="KW-1003">Cell membrane</keyword>
<dbReference type="InterPro" id="IPR001245">
    <property type="entry name" value="Ser-Thr/Tyr_kinase_cat_dom"/>
</dbReference>
<evidence type="ECO:0000259" key="20">
    <source>
        <dbReference type="PROSITE" id="PS50060"/>
    </source>
</evidence>
<feature type="compositionally biased region" description="Low complexity" evidence="18">
    <location>
        <begin position="686"/>
        <end position="696"/>
    </location>
</feature>
<dbReference type="InterPro" id="IPR020635">
    <property type="entry name" value="Tyr_kinase_cat_dom"/>
</dbReference>
<evidence type="ECO:0000256" key="4">
    <source>
        <dbReference type="ARBA" id="ARBA00022692"/>
    </source>
</evidence>
<feature type="region of interest" description="Disordered" evidence="18">
    <location>
        <begin position="725"/>
        <end position="777"/>
    </location>
</feature>
<keyword evidence="7 21" id="KW-0418">Kinase</keyword>
<dbReference type="PROSITE" id="PS50011">
    <property type="entry name" value="PROTEIN_KINASE_DOM"/>
    <property type="match status" value="1"/>
</dbReference>
<gene>
    <name evidence="21" type="ORF">B4U79_15939</name>
</gene>
<dbReference type="Proteomes" id="UP000285301">
    <property type="component" value="Unassembled WGS sequence"/>
</dbReference>
<keyword evidence="13 17" id="KW-0675">Receptor</keyword>
<keyword evidence="6 16" id="KW-0547">Nucleotide-binding</keyword>
<feature type="domain" description="Protein kinase" evidence="19">
    <location>
        <begin position="347"/>
        <end position="653"/>
    </location>
</feature>
<feature type="region of interest" description="Disordered" evidence="18">
    <location>
        <begin position="667"/>
        <end position="698"/>
    </location>
</feature>
<keyword evidence="11" id="KW-0829">Tyrosine-protein kinase</keyword>
<feature type="non-terminal residue" evidence="21">
    <location>
        <position position="1"/>
    </location>
</feature>
<comment type="catalytic activity">
    <reaction evidence="15 17">
        <text>L-tyrosyl-[protein] + ATP = O-phospho-L-tyrosyl-[protein] + ADP + H(+)</text>
        <dbReference type="Rhea" id="RHEA:10596"/>
        <dbReference type="Rhea" id="RHEA-COMP:10136"/>
        <dbReference type="Rhea" id="RHEA-COMP:20101"/>
        <dbReference type="ChEBI" id="CHEBI:15378"/>
        <dbReference type="ChEBI" id="CHEBI:30616"/>
        <dbReference type="ChEBI" id="CHEBI:46858"/>
        <dbReference type="ChEBI" id="CHEBI:61978"/>
        <dbReference type="ChEBI" id="CHEBI:456216"/>
        <dbReference type="EC" id="2.7.10.1"/>
    </reaction>
</comment>
<name>A0A3S3S280_9ACAR</name>
<dbReference type="InterPro" id="IPR011009">
    <property type="entry name" value="Kinase-like_dom_sf"/>
</dbReference>
<dbReference type="FunFam" id="1.10.510.10:FF:000113">
    <property type="entry name" value="Tyrosine-protein kinase receptor"/>
    <property type="match status" value="1"/>
</dbReference>
<evidence type="ECO:0000313" key="21">
    <source>
        <dbReference type="EMBL" id="RWS09411.1"/>
    </source>
</evidence>
<evidence type="ECO:0000256" key="7">
    <source>
        <dbReference type="ARBA" id="ARBA00022777"/>
    </source>
</evidence>
<comment type="caution">
    <text evidence="21">The sequence shown here is derived from an EMBL/GenBank/DDBJ whole genome shotgun (WGS) entry which is preliminary data.</text>
</comment>
<dbReference type="PROSITE" id="PS00107">
    <property type="entry name" value="PROTEIN_KINASE_ATP"/>
    <property type="match status" value="1"/>
</dbReference>
<feature type="domain" description="MAM" evidence="20">
    <location>
        <begin position="53"/>
        <end position="240"/>
    </location>
</feature>
<evidence type="ECO:0000256" key="1">
    <source>
        <dbReference type="ARBA" id="ARBA00004251"/>
    </source>
</evidence>
<dbReference type="InterPro" id="IPR050122">
    <property type="entry name" value="RTK"/>
</dbReference>
<dbReference type="Pfam" id="PF07714">
    <property type="entry name" value="PK_Tyr_Ser-Thr"/>
    <property type="match status" value="1"/>
</dbReference>
<evidence type="ECO:0000256" key="6">
    <source>
        <dbReference type="ARBA" id="ARBA00022741"/>
    </source>
</evidence>
<keyword evidence="17" id="KW-0597">Phosphoprotein</keyword>
<evidence type="ECO:0000256" key="11">
    <source>
        <dbReference type="ARBA" id="ARBA00023137"/>
    </source>
</evidence>
<dbReference type="PANTHER" id="PTHR24416">
    <property type="entry name" value="TYROSINE-PROTEIN KINASE RECEPTOR"/>
    <property type="match status" value="1"/>
</dbReference>
<dbReference type="InterPro" id="IPR017441">
    <property type="entry name" value="Protein_kinase_ATP_BS"/>
</dbReference>
<dbReference type="Gene3D" id="2.60.120.200">
    <property type="match status" value="1"/>
</dbReference>
<evidence type="ECO:0000256" key="8">
    <source>
        <dbReference type="ARBA" id="ARBA00022840"/>
    </source>
</evidence>
<dbReference type="PANTHER" id="PTHR24416:SF604">
    <property type="entry name" value="RECEPTOR PROTEIN-TYROSINE KINASE"/>
    <property type="match status" value="1"/>
</dbReference>
<keyword evidence="3" id="KW-0808">Transferase</keyword>
<accession>A0A3S3S280</accession>
<dbReference type="PROSITE" id="PS00109">
    <property type="entry name" value="PROTEIN_KINASE_TYR"/>
    <property type="match status" value="1"/>
</dbReference>
<dbReference type="GO" id="GO:0005886">
    <property type="term" value="C:plasma membrane"/>
    <property type="evidence" value="ECO:0007669"/>
    <property type="project" value="UniProtKB-SubCell"/>
</dbReference>
<dbReference type="InterPro" id="IPR000998">
    <property type="entry name" value="MAM_dom"/>
</dbReference>
<keyword evidence="12" id="KW-1015">Disulfide bond</keyword>
<comment type="similarity">
    <text evidence="17">Belongs to the protein kinase superfamily. Tyr protein kinase family. Insulin receptor subfamily.</text>
</comment>
<dbReference type="SMART" id="SM00219">
    <property type="entry name" value="TyrKc"/>
    <property type="match status" value="1"/>
</dbReference>
<dbReference type="OrthoDB" id="73209at2759"/>
<dbReference type="InterPro" id="IPR000719">
    <property type="entry name" value="Prot_kinase_dom"/>
</dbReference>
<dbReference type="STRING" id="1965070.A0A3S3S280"/>
<dbReference type="PROSITE" id="PS00239">
    <property type="entry name" value="RECEPTOR_TYR_KIN_II"/>
    <property type="match status" value="1"/>
</dbReference>
<feature type="compositionally biased region" description="Low complexity" evidence="18">
    <location>
        <begin position="740"/>
        <end position="751"/>
    </location>
</feature>
<evidence type="ECO:0000259" key="19">
    <source>
        <dbReference type="PROSITE" id="PS50011"/>
    </source>
</evidence>
<evidence type="ECO:0000256" key="16">
    <source>
        <dbReference type="PROSITE-ProRule" id="PRU10141"/>
    </source>
</evidence>
<evidence type="ECO:0000256" key="2">
    <source>
        <dbReference type="ARBA" id="ARBA00022475"/>
    </source>
</evidence>
<evidence type="ECO:0000256" key="3">
    <source>
        <dbReference type="ARBA" id="ARBA00022679"/>
    </source>
</evidence>
<evidence type="ECO:0000256" key="10">
    <source>
        <dbReference type="ARBA" id="ARBA00023136"/>
    </source>
</evidence>
<dbReference type="GO" id="GO:0007169">
    <property type="term" value="P:cell surface receptor protein tyrosine kinase signaling pathway"/>
    <property type="evidence" value="ECO:0007669"/>
    <property type="project" value="InterPro"/>
</dbReference>
<dbReference type="GO" id="GO:0005524">
    <property type="term" value="F:ATP binding"/>
    <property type="evidence" value="ECO:0007669"/>
    <property type="project" value="UniProtKB-UniRule"/>
</dbReference>
<evidence type="ECO:0000256" key="9">
    <source>
        <dbReference type="ARBA" id="ARBA00022989"/>
    </source>
</evidence>
<comment type="subcellular location">
    <subcellularLocation>
        <location evidence="1">Cell membrane</location>
        <topology evidence="1">Single-pass type I membrane protein</topology>
    </subcellularLocation>
</comment>
<evidence type="ECO:0000256" key="12">
    <source>
        <dbReference type="ARBA" id="ARBA00023157"/>
    </source>
</evidence>
<dbReference type="EMBL" id="NCKU01002515">
    <property type="protein sequence ID" value="RWS09411.1"/>
    <property type="molecule type" value="Genomic_DNA"/>
</dbReference>
<protein>
    <recommendedName>
        <fullName evidence="17">Tyrosine-protein kinase receptor</fullName>
        <ecNumber evidence="17">2.7.10.1</ecNumber>
    </recommendedName>
</protein>
<evidence type="ECO:0000256" key="17">
    <source>
        <dbReference type="RuleBase" id="RU000312"/>
    </source>
</evidence>
<dbReference type="SUPFAM" id="SSF56112">
    <property type="entry name" value="Protein kinase-like (PK-like)"/>
    <property type="match status" value="1"/>
</dbReference>
<keyword evidence="5" id="KW-0732">Signal</keyword>
<organism evidence="21 22">
    <name type="scientific">Dinothrombium tinctorium</name>
    <dbReference type="NCBI Taxonomy" id="1965070"/>
    <lineage>
        <taxon>Eukaryota</taxon>
        <taxon>Metazoa</taxon>
        <taxon>Ecdysozoa</taxon>
        <taxon>Arthropoda</taxon>
        <taxon>Chelicerata</taxon>
        <taxon>Arachnida</taxon>
        <taxon>Acari</taxon>
        <taxon>Acariformes</taxon>
        <taxon>Trombidiformes</taxon>
        <taxon>Prostigmata</taxon>
        <taxon>Anystina</taxon>
        <taxon>Parasitengona</taxon>
        <taxon>Trombidioidea</taxon>
        <taxon>Trombidiidae</taxon>
        <taxon>Dinothrombium</taxon>
    </lineage>
</organism>
<dbReference type="FunFam" id="3.30.200.20:FF:000117">
    <property type="entry name" value="Tyrosine-protein kinase receptor"/>
    <property type="match status" value="1"/>
</dbReference>
<dbReference type="GO" id="GO:0004714">
    <property type="term" value="F:transmembrane receptor protein tyrosine kinase activity"/>
    <property type="evidence" value="ECO:0007669"/>
    <property type="project" value="UniProtKB-EC"/>
</dbReference>
<dbReference type="GO" id="GO:0043235">
    <property type="term" value="C:receptor complex"/>
    <property type="evidence" value="ECO:0007669"/>
    <property type="project" value="TreeGrafter"/>
</dbReference>
<dbReference type="PRINTS" id="PR00109">
    <property type="entry name" value="TYRKINASE"/>
</dbReference>
<dbReference type="EC" id="2.7.10.1" evidence="17"/>
<evidence type="ECO:0000256" key="18">
    <source>
        <dbReference type="SAM" id="MobiDB-lite"/>
    </source>
</evidence>
<keyword evidence="10" id="KW-0472">Membrane</keyword>
<evidence type="ECO:0000256" key="13">
    <source>
        <dbReference type="ARBA" id="ARBA00023170"/>
    </source>
</evidence>
<evidence type="ECO:0000256" key="15">
    <source>
        <dbReference type="ARBA" id="ARBA00051243"/>
    </source>
</evidence>
<keyword evidence="9" id="KW-1133">Transmembrane helix</keyword>
<dbReference type="PROSITE" id="PS50060">
    <property type="entry name" value="MAM_2"/>
    <property type="match status" value="1"/>
</dbReference>
<keyword evidence="14" id="KW-0325">Glycoprotein</keyword>
<dbReference type="InterPro" id="IPR002011">
    <property type="entry name" value="Tyr_kinase_rcpt_2_CS"/>
</dbReference>
<dbReference type="Gene3D" id="1.10.510.10">
    <property type="entry name" value="Transferase(Phosphotransferase) domain 1"/>
    <property type="match status" value="1"/>
</dbReference>
<proteinExistence type="inferred from homology"/>
<reference evidence="21 22" key="1">
    <citation type="journal article" date="2018" name="Gigascience">
        <title>Genomes of trombidid mites reveal novel predicted allergens and laterally-transferred genes associated with secondary metabolism.</title>
        <authorList>
            <person name="Dong X."/>
            <person name="Chaisiri K."/>
            <person name="Xia D."/>
            <person name="Armstrong S.D."/>
            <person name="Fang Y."/>
            <person name="Donnelly M.J."/>
            <person name="Kadowaki T."/>
            <person name="McGarry J.W."/>
            <person name="Darby A.C."/>
            <person name="Makepeace B.L."/>
        </authorList>
    </citation>
    <scope>NUCLEOTIDE SEQUENCE [LARGE SCALE GENOMIC DNA]</scope>
    <source>
        <strain evidence="21">UoL-WK</strain>
    </source>
</reference>